<sequence>MVRRRAVGWAMALTGLLAPVVVLTPAVATPGQAPTTQRDRVVVAPGATARVAVLTNDRVYRKRRAQVTVLRTPPRIRARGTVHRRVLVRVGPRAAAGTYRIPYRVTDVHGRTARGILRVVVRAGVRSLSAAVADLRVEPEVRTGYDRARFKHWVDADRDGCDTRSEVLLAEAVTPVAAGTACPITNARSGGGRWVSYYDGVTTTSPTGFDIDHLVPLAEAWDSGARRWTDARREAFANDLDDPRSLVAVSASSNRSKSDRDPAEWLPPRPAAHCRYVGEWVAVKLRWELSVDVAERDALRAVSHGCDQATVRVVPVR</sequence>
<feature type="chain" id="PRO_5046588418" description="GmrSD restriction endonucleases C-terminal domain-containing protein" evidence="1">
    <location>
        <begin position="29"/>
        <end position="317"/>
    </location>
</feature>
<dbReference type="InterPro" id="IPR011089">
    <property type="entry name" value="GmrSD_C"/>
</dbReference>
<feature type="signal peptide" evidence="1">
    <location>
        <begin position="1"/>
        <end position="28"/>
    </location>
</feature>
<organism evidence="3 4">
    <name type="scientific">Nocardioides massiliensis</name>
    <dbReference type="NCBI Taxonomy" id="1325935"/>
    <lineage>
        <taxon>Bacteria</taxon>
        <taxon>Bacillati</taxon>
        <taxon>Actinomycetota</taxon>
        <taxon>Actinomycetes</taxon>
        <taxon>Propionibacteriales</taxon>
        <taxon>Nocardioidaceae</taxon>
        <taxon>Nocardioides</taxon>
    </lineage>
</organism>
<evidence type="ECO:0000313" key="4">
    <source>
        <dbReference type="Proteomes" id="UP001240447"/>
    </source>
</evidence>
<dbReference type="PANTHER" id="PTHR24094">
    <property type="entry name" value="SECRETED PROTEIN"/>
    <property type="match status" value="1"/>
</dbReference>
<name>A0ABT9NPC9_9ACTN</name>
<dbReference type="EMBL" id="JAUSQM010000001">
    <property type="protein sequence ID" value="MDP9822264.1"/>
    <property type="molecule type" value="Genomic_DNA"/>
</dbReference>
<reference evidence="3 4" key="1">
    <citation type="submission" date="2023-07" db="EMBL/GenBank/DDBJ databases">
        <title>Sequencing the genomes of 1000 actinobacteria strains.</title>
        <authorList>
            <person name="Klenk H.-P."/>
        </authorList>
    </citation>
    <scope>NUCLEOTIDE SEQUENCE [LARGE SCALE GENOMIC DNA]</scope>
    <source>
        <strain evidence="3 4">GD13</strain>
    </source>
</reference>
<dbReference type="RefSeq" id="WP_220138424.1">
    <property type="nucleotide sequence ID" value="NZ_CCXJ01000263.1"/>
</dbReference>
<evidence type="ECO:0000313" key="3">
    <source>
        <dbReference type="EMBL" id="MDP9822264.1"/>
    </source>
</evidence>
<dbReference type="Proteomes" id="UP001240447">
    <property type="component" value="Unassembled WGS sequence"/>
</dbReference>
<gene>
    <name evidence="3" type="ORF">J2S59_002073</name>
</gene>
<dbReference type="Pfam" id="PF07510">
    <property type="entry name" value="GmrSD_C"/>
    <property type="match status" value="1"/>
</dbReference>
<evidence type="ECO:0000256" key="1">
    <source>
        <dbReference type="SAM" id="SignalP"/>
    </source>
</evidence>
<feature type="domain" description="GmrSD restriction endonucleases C-terminal" evidence="2">
    <location>
        <begin position="201"/>
        <end position="301"/>
    </location>
</feature>
<protein>
    <recommendedName>
        <fullName evidence="2">GmrSD restriction endonucleases C-terminal domain-containing protein</fullName>
    </recommendedName>
</protein>
<evidence type="ECO:0000259" key="2">
    <source>
        <dbReference type="Pfam" id="PF07510"/>
    </source>
</evidence>
<keyword evidence="4" id="KW-1185">Reference proteome</keyword>
<proteinExistence type="predicted"/>
<dbReference type="PANTHER" id="PTHR24094:SF15">
    <property type="entry name" value="AMP-DEPENDENT SYNTHETASE_LIGASE DOMAIN-CONTAINING PROTEIN-RELATED"/>
    <property type="match status" value="1"/>
</dbReference>
<accession>A0ABT9NPC9</accession>
<keyword evidence="1" id="KW-0732">Signal</keyword>
<comment type="caution">
    <text evidence="3">The sequence shown here is derived from an EMBL/GenBank/DDBJ whole genome shotgun (WGS) entry which is preliminary data.</text>
</comment>